<dbReference type="PIRSF" id="PIRSF002162">
    <property type="entry name" value="Ribosomal_L6"/>
    <property type="match status" value="1"/>
</dbReference>
<dbReference type="GO" id="GO:0002181">
    <property type="term" value="P:cytoplasmic translation"/>
    <property type="evidence" value="ECO:0007669"/>
    <property type="project" value="TreeGrafter"/>
</dbReference>
<dbReference type="InterPro" id="IPR020040">
    <property type="entry name" value="Ribosomal_uL6_a/b-dom"/>
</dbReference>
<dbReference type="GO" id="GO:0003735">
    <property type="term" value="F:structural constituent of ribosome"/>
    <property type="evidence" value="ECO:0007669"/>
    <property type="project" value="InterPro"/>
</dbReference>
<dbReference type="RefSeq" id="YP_010147280.1">
    <property type="nucleotide sequence ID" value="NC_057078.1"/>
</dbReference>
<organism evidence="6">
    <name type="scientific">Coscinodiscus wailesii</name>
    <dbReference type="NCBI Taxonomy" id="671091"/>
    <lineage>
        <taxon>Eukaryota</taxon>
        <taxon>Sar</taxon>
        <taxon>Stramenopiles</taxon>
        <taxon>Ochrophyta</taxon>
        <taxon>Bacillariophyta</taxon>
        <taxon>Coscinodiscophyceae</taxon>
        <taxon>Coscinodiscophycidae</taxon>
        <taxon>Coscinodiscales</taxon>
        <taxon>Coscinodiscaceae</taxon>
        <taxon>Coscinodiscus</taxon>
    </lineage>
</organism>
<proteinExistence type="inferred from homology"/>
<feature type="domain" description="Large ribosomal subunit protein uL6 alpha-beta" evidence="5">
    <location>
        <begin position="118"/>
        <end position="177"/>
    </location>
</feature>
<evidence type="ECO:0000256" key="4">
    <source>
        <dbReference type="RuleBase" id="RU003869"/>
    </source>
</evidence>
<dbReference type="GeneID" id="67145347"/>
<evidence type="ECO:0000259" key="5">
    <source>
        <dbReference type="Pfam" id="PF00347"/>
    </source>
</evidence>
<dbReference type="InterPro" id="IPR002358">
    <property type="entry name" value="Ribosomal_uL6_CS"/>
</dbReference>
<keyword evidence="6" id="KW-0496">Mitochondrion</keyword>
<dbReference type="Gene3D" id="3.90.930.12">
    <property type="entry name" value="Ribosomal protein L6, alpha-beta domain"/>
    <property type="match status" value="1"/>
</dbReference>
<reference evidence="6" key="1">
    <citation type="submission" date="2020-10" db="EMBL/GenBank/DDBJ databases">
        <title>Coscinodiscus wailesii mitochondrion complete genome.</title>
        <authorList>
            <person name="Huang H."/>
        </authorList>
    </citation>
    <scope>NUCLEOTIDE SEQUENCE</scope>
</reference>
<dbReference type="GO" id="GO:0005840">
    <property type="term" value="C:ribosome"/>
    <property type="evidence" value="ECO:0007669"/>
    <property type="project" value="UniProtKB-KW"/>
</dbReference>
<dbReference type="GO" id="GO:0019843">
    <property type="term" value="F:rRNA binding"/>
    <property type="evidence" value="ECO:0007669"/>
    <property type="project" value="InterPro"/>
</dbReference>
<dbReference type="InterPro" id="IPR019906">
    <property type="entry name" value="Ribosomal_uL6_bac-type"/>
</dbReference>
<dbReference type="InterPro" id="IPR000702">
    <property type="entry name" value="Ribosomal_uL6-like"/>
</dbReference>
<dbReference type="PRINTS" id="PR00059">
    <property type="entry name" value="RIBOSOMALL6"/>
</dbReference>
<dbReference type="InterPro" id="IPR036789">
    <property type="entry name" value="Ribosomal_uL6-like_a/b-dom_sf"/>
</dbReference>
<evidence type="ECO:0000256" key="3">
    <source>
        <dbReference type="ARBA" id="ARBA00023274"/>
    </source>
</evidence>
<dbReference type="Pfam" id="PF00347">
    <property type="entry name" value="Ribosomal_L6"/>
    <property type="match status" value="1"/>
</dbReference>
<accession>A0A7T8G389</accession>
<gene>
    <name evidence="6" type="primary">rpl6</name>
</gene>
<geneLocation type="mitochondrion" evidence="6"/>
<sequence>MLIYLIKKSKIKVPKNVIILLDRVKNYMIIKGPFGTRYVKQEFITLFIKQKRIVYITDLFYFKKSKNSRVTQKKKQKYILFIKKKILEVSLLLTKKLKFIGLSYKFLLIHREFQIFKLNLGYSHNIFFKPSNNIKIFFVKNTTMYLKSFNYDSLSETASRIRSYKKPEPYKGKGILYENEKINKKKPKKL</sequence>
<comment type="similarity">
    <text evidence="1 4">Belongs to the universal ribosomal protein uL6 family.</text>
</comment>
<evidence type="ECO:0000313" key="6">
    <source>
        <dbReference type="EMBL" id="QQP21841.1"/>
    </source>
</evidence>
<dbReference type="EMBL" id="MW122841">
    <property type="protein sequence ID" value="QQP21841.1"/>
    <property type="molecule type" value="Genomic_DNA"/>
</dbReference>
<dbReference type="GO" id="GO:1990904">
    <property type="term" value="C:ribonucleoprotein complex"/>
    <property type="evidence" value="ECO:0007669"/>
    <property type="project" value="UniProtKB-KW"/>
</dbReference>
<keyword evidence="2 4" id="KW-0689">Ribosomal protein</keyword>
<keyword evidence="3 4" id="KW-0687">Ribonucleoprotein</keyword>
<dbReference type="AlphaFoldDB" id="A0A7T8G389"/>
<evidence type="ECO:0000256" key="2">
    <source>
        <dbReference type="ARBA" id="ARBA00022980"/>
    </source>
</evidence>
<name>A0A7T8G389_9STRA</name>
<protein>
    <submittedName>
        <fullName evidence="6">Ribosomal protein L6</fullName>
    </submittedName>
</protein>
<dbReference type="PANTHER" id="PTHR11655:SF14">
    <property type="entry name" value="LARGE RIBOSOMAL SUBUNIT PROTEIN UL6M"/>
    <property type="match status" value="1"/>
</dbReference>
<evidence type="ECO:0000256" key="1">
    <source>
        <dbReference type="ARBA" id="ARBA00009356"/>
    </source>
</evidence>
<dbReference type="PANTHER" id="PTHR11655">
    <property type="entry name" value="60S/50S RIBOSOMAL PROTEIN L6/L9"/>
    <property type="match status" value="1"/>
</dbReference>
<dbReference type="PROSITE" id="PS00525">
    <property type="entry name" value="RIBOSOMAL_L6_1"/>
    <property type="match status" value="1"/>
</dbReference>
<dbReference type="SUPFAM" id="SSF56053">
    <property type="entry name" value="Ribosomal protein L6"/>
    <property type="match status" value="1"/>
</dbReference>